<sequence length="182" mass="19358">MVSDDHPGGLRVRVRRPAALRLLALASAAAASATRAEEIALPLRPVAVVGDAIPASLTEEAGDPARGRAIVLDRTRGLCLLCHPGPFPEERFQGNLAPDLTGVGARLSEGQLRLRIVDGRLLNPQTIMPSYYSLAGRLRVAAAWQGRPILAAREIEDVVTFLTGLRDPAPGDRTAPVMRPAP</sequence>
<dbReference type="Proteomes" id="UP000441523">
    <property type="component" value="Unassembled WGS sequence"/>
</dbReference>
<protein>
    <submittedName>
        <fullName evidence="6">Sulfur oxidation c-type cytochrome SoxX</fullName>
    </submittedName>
</protein>
<evidence type="ECO:0000313" key="6">
    <source>
        <dbReference type="EMBL" id="KAB1074491.1"/>
    </source>
</evidence>
<proteinExistence type="predicted"/>
<dbReference type="InterPro" id="IPR009056">
    <property type="entry name" value="Cyt_c-like_dom"/>
</dbReference>
<dbReference type="AlphaFoldDB" id="A0A6N6MT67"/>
<evidence type="ECO:0000256" key="2">
    <source>
        <dbReference type="ARBA" id="ARBA00022723"/>
    </source>
</evidence>
<evidence type="ECO:0000256" key="1">
    <source>
        <dbReference type="ARBA" id="ARBA00022617"/>
    </source>
</evidence>
<accession>A0A6N6MT67</accession>
<dbReference type="InterPro" id="IPR036909">
    <property type="entry name" value="Cyt_c-like_dom_sf"/>
</dbReference>
<dbReference type="GO" id="GO:0009055">
    <property type="term" value="F:electron transfer activity"/>
    <property type="evidence" value="ECO:0007669"/>
    <property type="project" value="InterPro"/>
</dbReference>
<evidence type="ECO:0000313" key="7">
    <source>
        <dbReference type="Proteomes" id="UP000441523"/>
    </source>
</evidence>
<keyword evidence="7" id="KW-1185">Reference proteome</keyword>
<dbReference type="PROSITE" id="PS51007">
    <property type="entry name" value="CYTC"/>
    <property type="match status" value="1"/>
</dbReference>
<keyword evidence="3 4" id="KW-0408">Iron</keyword>
<gene>
    <name evidence="6" type="primary">soxX</name>
    <name evidence="6" type="ORF">F6X51_08455</name>
</gene>
<evidence type="ECO:0000256" key="3">
    <source>
        <dbReference type="ARBA" id="ARBA00023004"/>
    </source>
</evidence>
<dbReference type="EMBL" id="VZZJ01000005">
    <property type="protein sequence ID" value="KAB1074491.1"/>
    <property type="molecule type" value="Genomic_DNA"/>
</dbReference>
<evidence type="ECO:0000259" key="5">
    <source>
        <dbReference type="PROSITE" id="PS51007"/>
    </source>
</evidence>
<dbReference type="GO" id="GO:0046872">
    <property type="term" value="F:metal ion binding"/>
    <property type="evidence" value="ECO:0007669"/>
    <property type="project" value="UniProtKB-KW"/>
</dbReference>
<dbReference type="GO" id="GO:0020037">
    <property type="term" value="F:heme binding"/>
    <property type="evidence" value="ECO:0007669"/>
    <property type="project" value="InterPro"/>
</dbReference>
<keyword evidence="2 4" id="KW-0479">Metal-binding</keyword>
<organism evidence="6 7">
    <name type="scientific">Methylobacterium planeticum</name>
    <dbReference type="NCBI Taxonomy" id="2615211"/>
    <lineage>
        <taxon>Bacteria</taxon>
        <taxon>Pseudomonadati</taxon>
        <taxon>Pseudomonadota</taxon>
        <taxon>Alphaproteobacteria</taxon>
        <taxon>Hyphomicrobiales</taxon>
        <taxon>Methylobacteriaceae</taxon>
        <taxon>Methylobacterium</taxon>
    </lineage>
</organism>
<name>A0A6N6MT67_9HYPH</name>
<dbReference type="NCBIfam" id="TIGR04485">
    <property type="entry name" value="thiosulf_SoxX"/>
    <property type="match status" value="1"/>
</dbReference>
<reference evidence="6 7" key="1">
    <citation type="submission" date="2019-09" db="EMBL/GenBank/DDBJ databases">
        <title>YIM 132548 draft genome.</title>
        <authorList>
            <person name="Jiang L."/>
        </authorList>
    </citation>
    <scope>NUCLEOTIDE SEQUENCE [LARGE SCALE GENOMIC DNA]</scope>
    <source>
        <strain evidence="6 7">YIM 132548</strain>
    </source>
</reference>
<dbReference type="SUPFAM" id="SSF46626">
    <property type="entry name" value="Cytochrome c"/>
    <property type="match status" value="1"/>
</dbReference>
<feature type="domain" description="Cytochrome c" evidence="5">
    <location>
        <begin position="62"/>
        <end position="166"/>
    </location>
</feature>
<keyword evidence="1 4" id="KW-0349">Heme</keyword>
<evidence type="ECO:0000256" key="4">
    <source>
        <dbReference type="PROSITE-ProRule" id="PRU00433"/>
    </source>
</evidence>
<comment type="caution">
    <text evidence="6">The sequence shown here is derived from an EMBL/GenBank/DDBJ whole genome shotgun (WGS) entry which is preliminary data.</text>
</comment>
<dbReference type="Gene3D" id="1.10.760.10">
    <property type="entry name" value="Cytochrome c-like domain"/>
    <property type="match status" value="1"/>
</dbReference>
<dbReference type="InterPro" id="IPR030999">
    <property type="entry name" value="Thiosulf_SoxX"/>
</dbReference>